<dbReference type="Gene3D" id="3.10.20.730">
    <property type="entry name" value="RNAP, epsilon subunit-like"/>
    <property type="match status" value="1"/>
</dbReference>
<comment type="function">
    <text evidence="5">A non-essential component of RNA polymerase (RNAP).</text>
</comment>
<comment type="subunit">
    <text evidence="5">RNAP is composed of a core of 2 alpha, a beta and a beta' subunit. The core is associated with a delta subunit, and at least one of epsilon or omega. When a sigma factor is associated with the core the holoenzyme is formed, which can initiate transcription.</text>
</comment>
<evidence type="ECO:0000256" key="5">
    <source>
        <dbReference type="HAMAP-Rule" id="MF_01553"/>
    </source>
</evidence>
<name>A0A0M2ZMT7_LACLC</name>
<dbReference type="Pfam" id="PF07288">
    <property type="entry name" value="RpoY"/>
    <property type="match status" value="1"/>
</dbReference>
<evidence type="ECO:0000313" key="7">
    <source>
        <dbReference type="EMBL" id="QSD61970.1"/>
    </source>
</evidence>
<dbReference type="NCBIfam" id="NF010188">
    <property type="entry name" value="PRK13667.1"/>
    <property type="match status" value="1"/>
</dbReference>
<dbReference type="EMBL" id="CP032148">
    <property type="protein sequence ID" value="QSD61970.1"/>
    <property type="molecule type" value="Genomic_DNA"/>
</dbReference>
<keyword evidence="2 5" id="KW-0808">Transferase</keyword>
<keyword evidence="1 5" id="KW-0240">DNA-directed RNA polymerase</keyword>
<dbReference type="EMBL" id="LAVW01000155">
    <property type="protein sequence ID" value="KKW70193.1"/>
    <property type="molecule type" value="Genomic_DNA"/>
</dbReference>
<reference evidence="6 8" key="1">
    <citation type="submission" date="2015-04" db="EMBL/GenBank/DDBJ databases">
        <title>Evaluation of non-dairy Lactococcus lactis with potential dairy applications reveals extensive phenotype-genotype disparity.</title>
        <authorList>
            <person name="Cavanagh D."/>
            <person name="Casey A."/>
            <person name="Altermann E."/>
            <person name="Cotter P."/>
            <person name="Fitzgerald G.F."/>
            <person name="McAuliffe O."/>
        </authorList>
    </citation>
    <scope>NUCLEOTIDE SEQUENCE [LARGE SCALE GENOMIC DNA]</scope>
    <source>
        <strain evidence="6 8">DPC6856</strain>
    </source>
</reference>
<accession>A0A0M2ZMT7</accession>
<dbReference type="AlphaFoldDB" id="A0A0M2ZMT7"/>
<dbReference type="HAMAP" id="MF_01553">
    <property type="entry name" value="RNApol_bact_RpoY"/>
    <property type="match status" value="1"/>
</dbReference>
<comment type="similarity">
    <text evidence="5">Belongs to the RNA polymerase subunit epsilon family.</text>
</comment>
<keyword evidence="8" id="KW-1185">Reference proteome</keyword>
<dbReference type="GO" id="GO:0003899">
    <property type="term" value="F:DNA-directed RNA polymerase activity"/>
    <property type="evidence" value="ECO:0007669"/>
    <property type="project" value="UniProtKB-UniRule"/>
</dbReference>
<organism evidence="7 9">
    <name type="scientific">Lactococcus lactis subsp. cremoris</name>
    <name type="common">Streptococcus cremoris</name>
    <dbReference type="NCBI Taxonomy" id="1359"/>
    <lineage>
        <taxon>Bacteria</taxon>
        <taxon>Bacillati</taxon>
        <taxon>Bacillota</taxon>
        <taxon>Bacilli</taxon>
        <taxon>Lactobacillales</taxon>
        <taxon>Streptococcaceae</taxon>
        <taxon>Lactococcus</taxon>
    </lineage>
</organism>
<reference evidence="7" key="2">
    <citation type="journal article" date="2020" name="Mol. Microbiol.">
        <title>The CWPS Rubik's cube: Linking diversity of cell wall polysaccharide structures with the encoded biosynthetic machinery of selected Lactococcus lactis strains.</title>
        <authorList>
            <person name="Mahony J."/>
            <person name="Frantzen C."/>
            <person name="Vinogradov E."/>
            <person name="Sadovskaya I."/>
            <person name="Theodorou I."/>
            <person name="Kelleher P."/>
            <person name="Chapot-Chartier M.P."/>
            <person name="Cambillau C."/>
            <person name="Holo H."/>
            <person name="van Sinderen D."/>
        </authorList>
    </citation>
    <scope>NUCLEOTIDE SEQUENCE</scope>
    <source>
        <strain evidence="7">1196</strain>
    </source>
</reference>
<dbReference type="GO" id="GO:0006351">
    <property type="term" value="P:DNA-templated transcription"/>
    <property type="evidence" value="ECO:0007669"/>
    <property type="project" value="UniProtKB-UniRule"/>
</dbReference>
<evidence type="ECO:0000256" key="2">
    <source>
        <dbReference type="ARBA" id="ARBA00022679"/>
    </source>
</evidence>
<dbReference type="Proteomes" id="UP000663552">
    <property type="component" value="Chromosome"/>
</dbReference>
<protein>
    <recommendedName>
        <fullName evidence="5">DNA-directed RNA polymerase subunit epsilon</fullName>
        <shortName evidence="5">RNAP epsilon subunit</shortName>
        <ecNumber evidence="5">2.7.7.6</ecNumber>
    </recommendedName>
    <alternativeName>
        <fullName evidence="5">RNA polymerase epsilon subunit</fullName>
    </alternativeName>
    <alternativeName>
        <fullName evidence="5">Transcriptase subunit epsilon</fullName>
    </alternativeName>
</protein>
<keyword evidence="3 5" id="KW-0548">Nucleotidyltransferase</keyword>
<sequence>MLVVNYRMIFKVFYQKDNTRSPRRETTDALYLDLDVATKEEGVILARELLAKNTAYHVEFIDSLSDESVEYEKETGVFEITSF</sequence>
<evidence type="ECO:0000256" key="3">
    <source>
        <dbReference type="ARBA" id="ARBA00022695"/>
    </source>
</evidence>
<dbReference type="InterPro" id="IPR009907">
    <property type="entry name" value="RpoY"/>
</dbReference>
<dbReference type="EC" id="2.7.7.6" evidence="5"/>
<proteinExistence type="inferred from homology"/>
<dbReference type="GO" id="GO:0003677">
    <property type="term" value="F:DNA binding"/>
    <property type="evidence" value="ECO:0007669"/>
    <property type="project" value="UniProtKB-UniRule"/>
</dbReference>
<keyword evidence="4 5" id="KW-0804">Transcription</keyword>
<evidence type="ECO:0000256" key="1">
    <source>
        <dbReference type="ARBA" id="ARBA00022478"/>
    </source>
</evidence>
<evidence type="ECO:0000256" key="4">
    <source>
        <dbReference type="ARBA" id="ARBA00023163"/>
    </source>
</evidence>
<comment type="catalytic activity">
    <reaction evidence="5">
        <text>RNA(n) + a ribonucleoside 5'-triphosphate = RNA(n+1) + diphosphate</text>
        <dbReference type="Rhea" id="RHEA:21248"/>
        <dbReference type="Rhea" id="RHEA-COMP:14527"/>
        <dbReference type="Rhea" id="RHEA-COMP:17342"/>
        <dbReference type="ChEBI" id="CHEBI:33019"/>
        <dbReference type="ChEBI" id="CHEBI:61557"/>
        <dbReference type="ChEBI" id="CHEBI:140395"/>
        <dbReference type="EC" id="2.7.7.6"/>
    </reaction>
</comment>
<evidence type="ECO:0000313" key="8">
    <source>
        <dbReference type="Proteomes" id="UP000034513"/>
    </source>
</evidence>
<evidence type="ECO:0000313" key="9">
    <source>
        <dbReference type="Proteomes" id="UP000663552"/>
    </source>
</evidence>
<gene>
    <name evidence="5" type="primary">rpoY</name>
    <name evidence="7" type="ORF">LL1196_0307</name>
    <name evidence="6" type="ORF">VN93_2355</name>
</gene>
<dbReference type="GO" id="GO:0000428">
    <property type="term" value="C:DNA-directed RNA polymerase complex"/>
    <property type="evidence" value="ECO:0007669"/>
    <property type="project" value="UniProtKB-KW"/>
</dbReference>
<dbReference type="Proteomes" id="UP000034513">
    <property type="component" value="Unassembled WGS sequence"/>
</dbReference>
<evidence type="ECO:0000313" key="6">
    <source>
        <dbReference type="EMBL" id="KKW70193.1"/>
    </source>
</evidence>